<evidence type="ECO:0000313" key="3">
    <source>
        <dbReference type="Proteomes" id="UP001380365"/>
    </source>
</evidence>
<accession>A0ABU8Q4P1</accession>
<gene>
    <name evidence="2" type="ORF">WH159_09140</name>
</gene>
<comment type="caution">
    <text evidence="2">The sequence shown here is derived from an EMBL/GenBank/DDBJ whole genome shotgun (WGS) entry which is preliminary data.</text>
</comment>
<protein>
    <submittedName>
        <fullName evidence="2">Uncharacterized protein</fullName>
    </submittedName>
</protein>
<feature type="region of interest" description="Disordered" evidence="1">
    <location>
        <begin position="1"/>
        <end position="24"/>
    </location>
</feature>
<keyword evidence="3" id="KW-1185">Reference proteome</keyword>
<dbReference type="RefSeq" id="WP_132883568.1">
    <property type="nucleotide sequence ID" value="NZ_JBBGZA010000001.1"/>
</dbReference>
<organism evidence="2 3">
    <name type="scientific">Sphingomonas molluscorum</name>
    <dbReference type="NCBI Taxonomy" id="418184"/>
    <lineage>
        <taxon>Bacteria</taxon>
        <taxon>Pseudomonadati</taxon>
        <taxon>Pseudomonadota</taxon>
        <taxon>Alphaproteobacteria</taxon>
        <taxon>Sphingomonadales</taxon>
        <taxon>Sphingomonadaceae</taxon>
        <taxon>Sphingomonas</taxon>
    </lineage>
</organism>
<sequence length="266" mass="30805">MFDDEDAPQYSNDGPERADTDNTPVDVRAVWSEQLERGWHGVKVADWAGLYLPAKLDADIRFLDLLVQKVPTFARVAQRRRREAVGDLMRDQYLLPWTRKKCPQFFTEERAGQPIELKDVEHGFPVAQVKSLVLMAIEDGDVEQARKRLVYCWLIPTVNCTNITHRALPGRCEDFDRPLDRYSTRHAKLQELTTYHFQGAPMTLRRFDGAIIDPDTYSRAQLLEDLRTIDQLRPIVDGLDGLTFPDLEEEKAYTKRMTNRTRKVEA</sequence>
<evidence type="ECO:0000313" key="2">
    <source>
        <dbReference type="EMBL" id="MEJ5094702.1"/>
    </source>
</evidence>
<dbReference type="EMBL" id="JBBGZA010000001">
    <property type="protein sequence ID" value="MEJ5094702.1"/>
    <property type="molecule type" value="Genomic_DNA"/>
</dbReference>
<evidence type="ECO:0000256" key="1">
    <source>
        <dbReference type="SAM" id="MobiDB-lite"/>
    </source>
</evidence>
<dbReference type="Proteomes" id="UP001380365">
    <property type="component" value="Unassembled WGS sequence"/>
</dbReference>
<proteinExistence type="predicted"/>
<reference evidence="2 3" key="1">
    <citation type="submission" date="2023-12" db="EMBL/GenBank/DDBJ databases">
        <title>Gut-associated functions are favored during microbiome assembly across C. elegans life.</title>
        <authorList>
            <person name="Zimmermann J."/>
        </authorList>
    </citation>
    <scope>NUCLEOTIDE SEQUENCE [LARGE SCALE GENOMIC DNA]</scope>
    <source>
        <strain evidence="2 3">JUb134</strain>
    </source>
</reference>
<name>A0ABU8Q4P1_9SPHN</name>